<dbReference type="EMBL" id="GDJX01007326">
    <property type="protein sequence ID" value="JAT60610.1"/>
    <property type="molecule type" value="Transcribed_RNA"/>
</dbReference>
<feature type="region of interest" description="Disordered" evidence="1">
    <location>
        <begin position="72"/>
        <end position="98"/>
    </location>
</feature>
<feature type="domain" description="R13L1/DRL21-like LRR repeat region" evidence="2">
    <location>
        <begin position="384"/>
        <end position="479"/>
    </location>
</feature>
<dbReference type="PANTHER" id="PTHR47186:SF50">
    <property type="entry name" value="FBD DOMAIN-CONTAINING PROTEIN"/>
    <property type="match status" value="1"/>
</dbReference>
<dbReference type="InterPro" id="IPR056789">
    <property type="entry name" value="LRR_R13L1-DRL21"/>
</dbReference>
<accession>A0A1D1Z138</accession>
<gene>
    <name evidence="3" type="primary">RPPL1_18</name>
    <name evidence="3" type="ORF">g.126763</name>
</gene>
<dbReference type="InterPro" id="IPR032675">
    <property type="entry name" value="LRR_dom_sf"/>
</dbReference>
<dbReference type="SUPFAM" id="SSF52047">
    <property type="entry name" value="RNI-like"/>
    <property type="match status" value="1"/>
</dbReference>
<dbReference type="Pfam" id="PF25019">
    <property type="entry name" value="LRR_R13L1-DRL21"/>
    <property type="match status" value="2"/>
</dbReference>
<dbReference type="PANTHER" id="PTHR47186">
    <property type="entry name" value="LEUCINE-RICH REPEAT-CONTAINING PROTEIN 57"/>
    <property type="match status" value="1"/>
</dbReference>
<sequence length="513" mass="57695">EGSGAAQVEELTCLNNLQGNLEICVHSLKNLVGGNDNYEKGACILKNKVGLESLTLIFPSLEDWSKDESAAAARVDGESAGRPVNESSAAARTDNESARLQDVESTGLMNQRRQEELVESLQAPTSITKLEIRGYGGRRFPNWMGDPCYARLERIHLRDCKKCRLHLPALGQLPELKILQVHSAGALESVGRDFLEATSFLSLEELELTEIDECVEELWIGTEGGGAFPRLRRLLIRQCGHLKYVKLRQLTALREITILDCEELRMLDYYGDVVSASHPSSSPPPLSSLHQQEVLVNVGHTHIPGVEAMHLYRCPELNFLPGQPLPPSLQKFHAGGSPLLEEWIRSHDDKLASVPWLLLGDDFYRTLSLRNVKDPVLLRDVYGKIYHTKLELRWDEEQRGFSSSSPAEAEQLLGNLGLYYIFYELVIRGYRGRSFPDWLVFPECLPHLLEFTLSGCVHCDRLPPLGRLPSLLQLHISGMPQIRRVGPEFCGGPGAFPSLWLLEFDDMPEWEEW</sequence>
<dbReference type="AlphaFoldDB" id="A0A1D1Z138"/>
<evidence type="ECO:0000313" key="3">
    <source>
        <dbReference type="EMBL" id="JAT60610.1"/>
    </source>
</evidence>
<feature type="domain" description="R13L1/DRL21-like LRR repeat region" evidence="2">
    <location>
        <begin position="108"/>
        <end position="182"/>
    </location>
</feature>
<dbReference type="Gene3D" id="3.80.10.10">
    <property type="entry name" value="Ribonuclease Inhibitor"/>
    <property type="match status" value="2"/>
</dbReference>
<reference evidence="3" key="1">
    <citation type="submission" date="2015-07" db="EMBL/GenBank/DDBJ databases">
        <title>Transcriptome Assembly of Anthurium amnicola.</title>
        <authorList>
            <person name="Suzuki J."/>
        </authorList>
    </citation>
    <scope>NUCLEOTIDE SEQUENCE</scope>
</reference>
<evidence type="ECO:0000256" key="1">
    <source>
        <dbReference type="SAM" id="MobiDB-lite"/>
    </source>
</evidence>
<feature type="non-terminal residue" evidence="3">
    <location>
        <position position="1"/>
    </location>
</feature>
<name>A0A1D1Z138_9ARAE</name>
<evidence type="ECO:0000259" key="2">
    <source>
        <dbReference type="Pfam" id="PF25019"/>
    </source>
</evidence>
<feature type="non-terminal residue" evidence="3">
    <location>
        <position position="513"/>
    </location>
</feature>
<protein>
    <submittedName>
        <fullName evidence="3">Putative disease resistance RPP13-like protein 1</fullName>
    </submittedName>
</protein>
<organism evidence="3">
    <name type="scientific">Anthurium amnicola</name>
    <dbReference type="NCBI Taxonomy" id="1678845"/>
    <lineage>
        <taxon>Eukaryota</taxon>
        <taxon>Viridiplantae</taxon>
        <taxon>Streptophyta</taxon>
        <taxon>Embryophyta</taxon>
        <taxon>Tracheophyta</taxon>
        <taxon>Spermatophyta</taxon>
        <taxon>Magnoliopsida</taxon>
        <taxon>Liliopsida</taxon>
        <taxon>Araceae</taxon>
        <taxon>Pothoideae</taxon>
        <taxon>Potheae</taxon>
        <taxon>Anthurium</taxon>
    </lineage>
</organism>
<proteinExistence type="predicted"/>